<proteinExistence type="predicted"/>
<evidence type="ECO:0000256" key="1">
    <source>
        <dbReference type="SAM" id="MobiDB-lite"/>
    </source>
</evidence>
<feature type="region of interest" description="Disordered" evidence="1">
    <location>
        <begin position="102"/>
        <end position="127"/>
    </location>
</feature>
<name>A0A0S4KMA7_BODSA</name>
<dbReference type="EMBL" id="CYKH01002197">
    <property type="protein sequence ID" value="CUI15519.1"/>
    <property type="molecule type" value="Genomic_DNA"/>
</dbReference>
<keyword evidence="3" id="KW-1185">Reference proteome</keyword>
<dbReference type="Proteomes" id="UP000051952">
    <property type="component" value="Unassembled WGS sequence"/>
</dbReference>
<dbReference type="VEuPathDB" id="TriTrypDB:BSAL_45070"/>
<sequence length="127" mass="13982">MAEKKRVTILVDATVTREDQNIFNFGAVQPQAAQPAGSGPEEEAPVTTYQRGRKSIVDGMNATDLLQLHRKSLADLGTNGNHSEVDPDRFAGVTLSRRHQVTRNEYEAAQDEQTTQQFSAFTFGSSE</sequence>
<dbReference type="OrthoDB" id="2382091at2759"/>
<accession>A0A0S4KMA7</accession>
<gene>
    <name evidence="2" type="ORF">BSAL_45070</name>
</gene>
<feature type="compositionally biased region" description="Polar residues" evidence="1">
    <location>
        <begin position="111"/>
        <end position="127"/>
    </location>
</feature>
<evidence type="ECO:0000313" key="2">
    <source>
        <dbReference type="EMBL" id="CUI15519.1"/>
    </source>
</evidence>
<protein>
    <submittedName>
        <fullName evidence="2">Uncharacterized protein</fullName>
    </submittedName>
</protein>
<organism evidence="2 3">
    <name type="scientific">Bodo saltans</name>
    <name type="common">Flagellated protozoan</name>
    <dbReference type="NCBI Taxonomy" id="75058"/>
    <lineage>
        <taxon>Eukaryota</taxon>
        <taxon>Discoba</taxon>
        <taxon>Euglenozoa</taxon>
        <taxon>Kinetoplastea</taxon>
        <taxon>Metakinetoplastina</taxon>
        <taxon>Eubodonida</taxon>
        <taxon>Bodonidae</taxon>
        <taxon>Bodo</taxon>
    </lineage>
</organism>
<dbReference type="AlphaFoldDB" id="A0A0S4KMA7"/>
<reference evidence="3" key="1">
    <citation type="submission" date="2015-09" db="EMBL/GenBank/DDBJ databases">
        <authorList>
            <consortium name="Pathogen Informatics"/>
        </authorList>
    </citation>
    <scope>NUCLEOTIDE SEQUENCE [LARGE SCALE GENOMIC DNA]</scope>
    <source>
        <strain evidence="3">Lake Konstanz</strain>
    </source>
</reference>
<evidence type="ECO:0000313" key="3">
    <source>
        <dbReference type="Proteomes" id="UP000051952"/>
    </source>
</evidence>